<feature type="region of interest" description="Disordered" evidence="1">
    <location>
        <begin position="749"/>
        <end position="795"/>
    </location>
</feature>
<reference evidence="2 3" key="1">
    <citation type="submission" date="2018-06" db="EMBL/GenBank/DDBJ databases">
        <title>Fusarium incarnatum-equiseti species complex species 28.</title>
        <authorList>
            <person name="Gardiner D.M."/>
        </authorList>
    </citation>
    <scope>NUCLEOTIDE SEQUENCE [LARGE SCALE GENOMIC DNA]</scope>
    <source>
        <strain evidence="2 3">FIESC_28</strain>
    </source>
</reference>
<feature type="compositionally biased region" description="Basic and acidic residues" evidence="1">
    <location>
        <begin position="295"/>
        <end position="308"/>
    </location>
</feature>
<dbReference type="Proteomes" id="UP000253153">
    <property type="component" value="Unassembled WGS sequence"/>
</dbReference>
<feature type="compositionally biased region" description="Basic and acidic residues" evidence="1">
    <location>
        <begin position="225"/>
        <end position="243"/>
    </location>
</feature>
<feature type="compositionally biased region" description="Low complexity" evidence="1">
    <location>
        <begin position="283"/>
        <end position="294"/>
    </location>
</feature>
<feature type="compositionally biased region" description="Basic and acidic residues" evidence="1">
    <location>
        <begin position="749"/>
        <end position="765"/>
    </location>
</feature>
<evidence type="ECO:0000313" key="3">
    <source>
        <dbReference type="Proteomes" id="UP000253153"/>
    </source>
</evidence>
<feature type="compositionally biased region" description="Basic and acidic residues" evidence="1">
    <location>
        <begin position="385"/>
        <end position="403"/>
    </location>
</feature>
<feature type="compositionally biased region" description="Polar residues" evidence="1">
    <location>
        <begin position="36"/>
        <end position="52"/>
    </location>
</feature>
<dbReference type="AlphaFoldDB" id="A0A366RIA9"/>
<comment type="caution">
    <text evidence="2">The sequence shown here is derived from an EMBL/GenBank/DDBJ whole genome shotgun (WGS) entry which is preliminary data.</text>
</comment>
<feature type="compositionally biased region" description="Polar residues" evidence="1">
    <location>
        <begin position="266"/>
        <end position="276"/>
    </location>
</feature>
<sequence length="795" mass="90903">MGQDSGEQAGPDPQEQNPQEVSSQDDGNRPDDQAAELSQQETNLSATGNYEANQEDRVQKPPGSSKEQHPVPQVGDSNRRHLYAHNPPISDDEFAEALHAFNNSITNAETGERDSLATHQRPRTPPIERARRHMQSLEEQGVQFTDDLEKEIIDNMIHSMGLVPALTEWCENEAGIPVEYANKLLKEIDQLKLAMAKQQRDLHKKLASQMKSIEDYQSQKKGRKLDKQMEGIEKEDANDKLEGLDDISIPSSRPSLEIPRTPPGTEGSTPASSRSTLVEMGERQSLQQQVSDLQQRLDEARKDNERLQESNGSVSDKDSTNSWPEKGDKINTLEKENEDLKVKLEGQMKEMNELHQKIAKLQQTDGHQDQSEDMEASNTDSESSSSERIEDLKQKLKDQQKEIDKNGRLTRRIAELQINVRHFDRQAQLQRNRLEELEASSNEAASSSSEEIKGLKEKLAEKTQDQKRETNKNEALTRRIAELQINLRHFDREAQVQRDKLEELEASKAECVKSLSKRISDLEEEIDDLKEELKEKTHNQKRGNDKNEALTRRIAELQINARHVDRKAQAQRNRLEELERVNFTTADRLVEALNSEKEEFNGRNGMSLVDKINYMNMATFFRTCNYVRLAIRENSLPIANVLMNDAEKWFTFCQEDLATMEPSVRIQMQASMHVLNGARRALIPRNQEKTKAGREGAQYGLDYLEKYPEGTAFDQLRRLANTVIESTSDEQPLLKKVLQRTHYGRKRVRDQIWNDPNMKESELRRPGLHSPASPSKWDTGNLDKDNTIGENDEGN</sequence>
<feature type="compositionally biased region" description="Polar residues" evidence="1">
    <location>
        <begin position="14"/>
        <end position="25"/>
    </location>
</feature>
<dbReference type="RefSeq" id="XP_031014778.1">
    <property type="nucleotide sequence ID" value="XM_031161150.1"/>
</dbReference>
<evidence type="ECO:0000256" key="1">
    <source>
        <dbReference type="SAM" id="MobiDB-lite"/>
    </source>
</evidence>
<proteinExistence type="predicted"/>
<organism evidence="2 3">
    <name type="scientific">Fusarium coffeatum</name>
    <dbReference type="NCBI Taxonomy" id="231269"/>
    <lineage>
        <taxon>Eukaryota</taxon>
        <taxon>Fungi</taxon>
        <taxon>Dikarya</taxon>
        <taxon>Ascomycota</taxon>
        <taxon>Pezizomycotina</taxon>
        <taxon>Sordariomycetes</taxon>
        <taxon>Hypocreomycetidae</taxon>
        <taxon>Hypocreales</taxon>
        <taxon>Nectriaceae</taxon>
        <taxon>Fusarium</taxon>
        <taxon>Fusarium incarnatum-equiseti species complex</taxon>
    </lineage>
</organism>
<evidence type="ECO:0000313" key="2">
    <source>
        <dbReference type="EMBL" id="RBR16258.1"/>
    </source>
</evidence>
<keyword evidence="3" id="KW-1185">Reference proteome</keyword>
<accession>A0A366RIA9</accession>
<feature type="compositionally biased region" description="Basic and acidic residues" evidence="1">
    <location>
        <begin position="315"/>
        <end position="356"/>
    </location>
</feature>
<feature type="region of interest" description="Disordered" evidence="1">
    <location>
        <begin position="435"/>
        <end position="454"/>
    </location>
</feature>
<dbReference type="EMBL" id="QKXC01000145">
    <property type="protein sequence ID" value="RBR16258.1"/>
    <property type="molecule type" value="Genomic_DNA"/>
</dbReference>
<gene>
    <name evidence="2" type="ORF">FIESC28_07008</name>
</gene>
<feature type="region of interest" description="Disordered" evidence="1">
    <location>
        <begin position="1"/>
        <end position="88"/>
    </location>
</feature>
<name>A0A366RIA9_9HYPO</name>
<dbReference type="OrthoDB" id="5091933at2759"/>
<dbReference type="GeneID" id="41996446"/>
<protein>
    <submittedName>
        <fullName evidence="2">Uncharacterized protein</fullName>
    </submittedName>
</protein>
<feature type="region of interest" description="Disordered" evidence="1">
    <location>
        <begin position="205"/>
        <end position="403"/>
    </location>
</feature>
<feature type="compositionally biased region" description="Low complexity" evidence="1">
    <location>
        <begin position="439"/>
        <end position="449"/>
    </location>
</feature>